<dbReference type="PANTHER" id="PTHR42818:SF1">
    <property type="entry name" value="SULFOPYRUVATE DECARBOXYLASE"/>
    <property type="match status" value="1"/>
</dbReference>
<sequence length="190" mass="20271">MTTRIERRPAVARLLQGRADMLVVAGLGSPVYDVFAAGDHPLNFYDWGAMGSAAMVGLGLALAQPERPVTVFTGDGEMLMGLGAFSTIAQHRPPNLSIVILDNEQYAETGMQQTATGFGTNLAAVARACGLEDASTCYSADVLDTLREKIHERCGTLVAVLKIEPGDQPRTVPERDGATITDRFKHALLA</sequence>
<dbReference type="AlphaFoldDB" id="A0A6N0JQE6"/>
<dbReference type="Pfam" id="PF02775">
    <property type="entry name" value="TPP_enzyme_C"/>
    <property type="match status" value="1"/>
</dbReference>
<evidence type="ECO:0000256" key="1">
    <source>
        <dbReference type="ARBA" id="ARBA00022793"/>
    </source>
</evidence>
<dbReference type="CDD" id="cd03372">
    <property type="entry name" value="TPP_ComE"/>
    <property type="match status" value="1"/>
</dbReference>
<proteinExistence type="predicted"/>
<dbReference type="PANTHER" id="PTHR42818">
    <property type="entry name" value="SULFOPYRUVATE DECARBOXYLASE SUBUNIT ALPHA"/>
    <property type="match status" value="1"/>
</dbReference>
<dbReference type="InterPro" id="IPR029061">
    <property type="entry name" value="THDP-binding"/>
</dbReference>
<name>A0A6N0JQE6_ACHDE</name>
<feature type="domain" description="Thiamine pyrophosphate enzyme TPP-binding" evidence="3">
    <location>
        <begin position="42"/>
        <end position="151"/>
    </location>
</feature>
<organism evidence="4 5">
    <name type="scientific">Achromobacter denitrificans</name>
    <name type="common">Alcaligenes denitrificans</name>
    <dbReference type="NCBI Taxonomy" id="32002"/>
    <lineage>
        <taxon>Bacteria</taxon>
        <taxon>Pseudomonadati</taxon>
        <taxon>Pseudomonadota</taxon>
        <taxon>Betaproteobacteria</taxon>
        <taxon>Burkholderiales</taxon>
        <taxon>Alcaligenaceae</taxon>
        <taxon>Achromobacter</taxon>
    </lineage>
</organism>
<evidence type="ECO:0000313" key="5">
    <source>
        <dbReference type="Proteomes" id="UP000509782"/>
    </source>
</evidence>
<dbReference type="Gene3D" id="3.40.50.970">
    <property type="match status" value="1"/>
</dbReference>
<evidence type="ECO:0000313" key="4">
    <source>
        <dbReference type="EMBL" id="QKQ49401.1"/>
    </source>
</evidence>
<keyword evidence="1" id="KW-0210">Decarboxylase</keyword>
<dbReference type="Proteomes" id="UP000509782">
    <property type="component" value="Chromosome"/>
</dbReference>
<dbReference type="InterPro" id="IPR011766">
    <property type="entry name" value="TPP_enzyme_TPP-bd"/>
</dbReference>
<dbReference type="InterPro" id="IPR022494">
    <property type="entry name" value="Sulfopyruvate_deCO2ase_bsu"/>
</dbReference>
<evidence type="ECO:0000259" key="3">
    <source>
        <dbReference type="Pfam" id="PF02775"/>
    </source>
</evidence>
<gene>
    <name evidence="4" type="ORF">FOC81_22900</name>
</gene>
<accession>A0A6N0JQE6</accession>
<evidence type="ECO:0000256" key="2">
    <source>
        <dbReference type="ARBA" id="ARBA00023239"/>
    </source>
</evidence>
<dbReference type="GO" id="GO:0044281">
    <property type="term" value="P:small molecule metabolic process"/>
    <property type="evidence" value="ECO:0007669"/>
    <property type="project" value="UniProtKB-ARBA"/>
</dbReference>
<protein>
    <submittedName>
        <fullName evidence="4">Aldehyde dehydrogenase</fullName>
    </submittedName>
</protein>
<dbReference type="EMBL" id="CP054569">
    <property type="protein sequence ID" value="QKQ49401.1"/>
    <property type="molecule type" value="Genomic_DNA"/>
</dbReference>
<keyword evidence="2" id="KW-0456">Lyase</keyword>
<dbReference type="RefSeq" id="WP_174716969.1">
    <property type="nucleotide sequence ID" value="NZ_CADIKP010000001.1"/>
</dbReference>
<dbReference type="GO" id="GO:0016831">
    <property type="term" value="F:carboxy-lyase activity"/>
    <property type="evidence" value="ECO:0007669"/>
    <property type="project" value="UniProtKB-KW"/>
</dbReference>
<dbReference type="GO" id="GO:0030976">
    <property type="term" value="F:thiamine pyrophosphate binding"/>
    <property type="evidence" value="ECO:0007669"/>
    <property type="project" value="InterPro"/>
</dbReference>
<dbReference type="InterPro" id="IPR051818">
    <property type="entry name" value="TPP_dependent_decarboxylase"/>
</dbReference>
<dbReference type="SUPFAM" id="SSF52518">
    <property type="entry name" value="Thiamin diphosphate-binding fold (THDP-binding)"/>
    <property type="match status" value="1"/>
</dbReference>
<reference evidence="4 5" key="1">
    <citation type="submission" date="2020-05" db="EMBL/GenBank/DDBJ databases">
        <title>FDA dAtabase for Regulatory Grade micrObial Sequences (FDA-ARGOS): Supporting development and validation of Infectious Disease Dx tests.</title>
        <authorList>
            <person name="Sproer C."/>
            <person name="Gronow S."/>
            <person name="Severitt S."/>
            <person name="Schroder I."/>
            <person name="Tallon L."/>
            <person name="Sadzewicz L."/>
            <person name="Zhao X."/>
            <person name="Vavikolanu K."/>
            <person name="Mehta A."/>
            <person name="Aluvathingal J."/>
            <person name="Nadendla S."/>
            <person name="Myers T."/>
            <person name="Yan Y."/>
            <person name="Sichtig H."/>
        </authorList>
    </citation>
    <scope>NUCLEOTIDE SEQUENCE [LARGE SCALE GENOMIC DNA]</scope>
    <source>
        <strain evidence="4 5">FDAARGOS_787</strain>
    </source>
</reference>